<accession>A0A2J6WL49</accession>
<dbReference type="PANTHER" id="PTHR43128:SF16">
    <property type="entry name" value="L-LACTATE DEHYDROGENASE"/>
    <property type="match status" value="1"/>
</dbReference>
<dbReference type="NCBIfam" id="NF004863">
    <property type="entry name" value="PRK06223.1"/>
    <property type="match status" value="1"/>
</dbReference>
<feature type="active site" description="Proton acceptor" evidence="4 5">
    <location>
        <position position="178"/>
    </location>
</feature>
<evidence type="ECO:0000313" key="11">
    <source>
        <dbReference type="Proteomes" id="UP000242881"/>
    </source>
</evidence>
<dbReference type="AlphaFoldDB" id="A0A2J6WL49"/>
<dbReference type="InterPro" id="IPR036291">
    <property type="entry name" value="NAD(P)-bd_dom_sf"/>
</dbReference>
<dbReference type="EMBL" id="PNIN01000046">
    <property type="protein sequence ID" value="PMP71104.1"/>
    <property type="molecule type" value="Genomic_DNA"/>
</dbReference>
<dbReference type="CDD" id="cd01339">
    <property type="entry name" value="LDH-like_MDH"/>
    <property type="match status" value="1"/>
</dbReference>
<dbReference type="PANTHER" id="PTHR43128">
    <property type="entry name" value="L-2-HYDROXYCARBOXYLATE DEHYDROGENASE (NAD(P)(+))"/>
    <property type="match status" value="1"/>
</dbReference>
<feature type="binding site" evidence="4 6">
    <location>
        <position position="154"/>
    </location>
    <ligand>
        <name>substrate</name>
    </ligand>
</feature>
<evidence type="ECO:0000259" key="9">
    <source>
        <dbReference type="Pfam" id="PF02866"/>
    </source>
</evidence>
<evidence type="ECO:0000256" key="7">
    <source>
        <dbReference type="PIRSR" id="PIRSR000102-3"/>
    </source>
</evidence>
<dbReference type="PIRSF" id="PIRSF000102">
    <property type="entry name" value="Lac_mal_DH"/>
    <property type="match status" value="1"/>
</dbReference>
<feature type="domain" description="Lactate/malate dehydrogenase C-terminal" evidence="9">
    <location>
        <begin position="150"/>
        <end position="315"/>
    </location>
</feature>
<dbReference type="GO" id="GO:0004459">
    <property type="term" value="F:L-lactate dehydrogenase (NAD+) activity"/>
    <property type="evidence" value="ECO:0007669"/>
    <property type="project" value="TreeGrafter"/>
</dbReference>
<evidence type="ECO:0000256" key="5">
    <source>
        <dbReference type="PIRSR" id="PIRSR000102-1"/>
    </source>
</evidence>
<dbReference type="FunFam" id="3.90.110.10:FF:000004">
    <property type="entry name" value="Malate dehydrogenase"/>
    <property type="match status" value="1"/>
</dbReference>
<gene>
    <name evidence="4 10" type="primary">mdh</name>
    <name evidence="10" type="ORF">C0187_04625</name>
</gene>
<protein>
    <recommendedName>
        <fullName evidence="4">Malate dehydrogenase</fullName>
        <ecNumber evidence="4">1.1.1.37</ecNumber>
    </recommendedName>
</protein>
<dbReference type="FunFam" id="3.40.50.720:FF:000018">
    <property type="entry name" value="Malate dehydrogenase"/>
    <property type="match status" value="1"/>
</dbReference>
<feature type="binding site" evidence="4 7">
    <location>
        <begin position="12"/>
        <end position="17"/>
    </location>
    <ligand>
        <name>NAD(+)</name>
        <dbReference type="ChEBI" id="CHEBI:57540"/>
    </ligand>
</feature>
<feature type="binding site" evidence="4 7">
    <location>
        <position position="36"/>
    </location>
    <ligand>
        <name>NAD(+)</name>
        <dbReference type="ChEBI" id="CHEBI:57540"/>
    </ligand>
</feature>
<dbReference type="NCBIfam" id="TIGR01763">
    <property type="entry name" value="MalateDH_bact"/>
    <property type="match status" value="1"/>
</dbReference>
<dbReference type="PRINTS" id="PR00086">
    <property type="entry name" value="LLDHDRGNASE"/>
</dbReference>
<evidence type="ECO:0000256" key="6">
    <source>
        <dbReference type="PIRSR" id="PIRSR000102-2"/>
    </source>
</evidence>
<sequence length="324" mass="34710">MAFKRPKIALIGGGQIGGVLAQLCALRELGDVVMFDIVQDMPQGKTLDIAEAARIDGFDVKLSGTNTYEGIAGADICIVTAGLPRKPGMSRDDLLTTNANIIKQVAEGIKKYAPDSFVIVISNPLDAMVTLMKEVTGFPANRVFGQAGILDSSRFATFIAWELGVSVKDVNALVLGGHGDTMVPLVRYANVNGCPVMELLEQKYGTEKAKEVMEEMVKRTRNAGGEVVALLKTGSAFYSPASAAIQMAEAIIKDEKRVLPVCALLNGEYGVKNLYVGVPVVLGANGVEKIIELKLNEEEQKMMDVSVNAVKGLVEDMKRLGFLS</sequence>
<dbReference type="GO" id="GO:0006089">
    <property type="term" value="P:lactate metabolic process"/>
    <property type="evidence" value="ECO:0007669"/>
    <property type="project" value="TreeGrafter"/>
</dbReference>
<dbReference type="Gene3D" id="3.90.110.10">
    <property type="entry name" value="Lactate dehydrogenase/glycoside hydrolase, family 4, C-terminal"/>
    <property type="match status" value="1"/>
</dbReference>
<evidence type="ECO:0000259" key="8">
    <source>
        <dbReference type="Pfam" id="PF00056"/>
    </source>
</evidence>
<keyword evidence="2 4" id="KW-0560">Oxidoreductase</keyword>
<proteinExistence type="inferred from homology"/>
<keyword evidence="1 4" id="KW-0816">Tricarboxylic acid cycle</keyword>
<feature type="binding site" evidence="4 7">
    <location>
        <position position="98"/>
    </location>
    <ligand>
        <name>NAD(+)</name>
        <dbReference type="ChEBI" id="CHEBI:57540"/>
    </ligand>
</feature>
<organism evidence="10 11">
    <name type="scientific">Calditerrivibrio nitroreducens</name>
    <dbReference type="NCBI Taxonomy" id="477976"/>
    <lineage>
        <taxon>Bacteria</taxon>
        <taxon>Pseudomonadati</taxon>
        <taxon>Deferribacterota</taxon>
        <taxon>Deferribacteres</taxon>
        <taxon>Deferribacterales</taxon>
        <taxon>Calditerrivibrionaceae</taxon>
    </lineage>
</organism>
<feature type="binding site" evidence="4 7">
    <location>
        <begin position="121"/>
        <end position="123"/>
    </location>
    <ligand>
        <name>NAD(+)</name>
        <dbReference type="ChEBI" id="CHEBI:57540"/>
    </ligand>
</feature>
<evidence type="ECO:0000313" key="10">
    <source>
        <dbReference type="EMBL" id="PMP71104.1"/>
    </source>
</evidence>
<evidence type="ECO:0000256" key="3">
    <source>
        <dbReference type="ARBA" id="ARBA00023027"/>
    </source>
</evidence>
<dbReference type="GO" id="GO:0006099">
    <property type="term" value="P:tricarboxylic acid cycle"/>
    <property type="evidence" value="ECO:0007669"/>
    <property type="project" value="UniProtKB-UniRule"/>
</dbReference>
<comment type="function">
    <text evidence="4">Catalyzes the reversible oxidation of malate to oxaloacetate.</text>
</comment>
<feature type="binding site" evidence="4 6">
    <location>
        <position position="91"/>
    </location>
    <ligand>
        <name>substrate</name>
    </ligand>
</feature>
<dbReference type="InterPro" id="IPR011275">
    <property type="entry name" value="Malate_DH_type3"/>
</dbReference>
<comment type="similarity">
    <text evidence="4">Belongs to the LDH/MDH superfamily. MDH type 3 family.</text>
</comment>
<keyword evidence="3 4" id="KW-0520">NAD</keyword>
<dbReference type="RefSeq" id="WP_424604804.1">
    <property type="nucleotide sequence ID" value="NZ_JBNAVA010000001.1"/>
</dbReference>
<comment type="caution">
    <text evidence="10">The sequence shown here is derived from an EMBL/GenBank/DDBJ whole genome shotgun (WGS) entry which is preliminary data.</text>
</comment>
<dbReference type="SUPFAM" id="SSF56327">
    <property type="entry name" value="LDH C-terminal domain-like"/>
    <property type="match status" value="1"/>
</dbReference>
<name>A0A2J6WL49_9BACT</name>
<dbReference type="GO" id="GO:0030060">
    <property type="term" value="F:L-malate dehydrogenase (NAD+) activity"/>
    <property type="evidence" value="ECO:0007669"/>
    <property type="project" value="UniProtKB-UniRule"/>
</dbReference>
<feature type="domain" description="Lactate/malate dehydrogenase N-terminal" evidence="8">
    <location>
        <begin position="7"/>
        <end position="145"/>
    </location>
</feature>
<dbReference type="HAMAP" id="MF_00487">
    <property type="entry name" value="Malate_dehydrog_3"/>
    <property type="match status" value="1"/>
</dbReference>
<dbReference type="InterPro" id="IPR015955">
    <property type="entry name" value="Lactate_DH/Glyco_Ohase_4_C"/>
</dbReference>
<dbReference type="Pfam" id="PF02866">
    <property type="entry name" value="Ldh_1_C"/>
    <property type="match status" value="1"/>
</dbReference>
<dbReference type="Pfam" id="PF00056">
    <property type="entry name" value="Ldh_1_N"/>
    <property type="match status" value="1"/>
</dbReference>
<comment type="catalytic activity">
    <reaction evidence="4">
        <text>(S)-malate + NAD(+) = oxaloacetate + NADH + H(+)</text>
        <dbReference type="Rhea" id="RHEA:21432"/>
        <dbReference type="ChEBI" id="CHEBI:15378"/>
        <dbReference type="ChEBI" id="CHEBI:15589"/>
        <dbReference type="ChEBI" id="CHEBI:16452"/>
        <dbReference type="ChEBI" id="CHEBI:57540"/>
        <dbReference type="ChEBI" id="CHEBI:57945"/>
        <dbReference type="EC" id="1.1.1.37"/>
    </reaction>
</comment>
<dbReference type="Proteomes" id="UP000242881">
    <property type="component" value="Unassembled WGS sequence"/>
</dbReference>
<feature type="binding site" evidence="4 6">
    <location>
        <position position="123"/>
    </location>
    <ligand>
        <name>substrate</name>
    </ligand>
</feature>
<reference evidence="10 11" key="1">
    <citation type="submission" date="2018-01" db="EMBL/GenBank/DDBJ databases">
        <title>Metagenomic assembled genomes from two thermal pools in the Uzon Caldera, Kamchatka, Russia.</title>
        <authorList>
            <person name="Wilkins L."/>
            <person name="Ettinger C."/>
        </authorList>
    </citation>
    <scope>NUCLEOTIDE SEQUENCE [LARGE SCALE GENOMIC DNA]</scope>
    <source>
        <strain evidence="10">ZAV-05</strain>
    </source>
</reference>
<dbReference type="InterPro" id="IPR001236">
    <property type="entry name" value="Lactate/malate_DH_N"/>
</dbReference>
<evidence type="ECO:0000256" key="2">
    <source>
        <dbReference type="ARBA" id="ARBA00023002"/>
    </source>
</evidence>
<dbReference type="Gene3D" id="3.40.50.720">
    <property type="entry name" value="NAD(P)-binding Rossmann-like Domain"/>
    <property type="match status" value="1"/>
</dbReference>
<evidence type="ECO:0000256" key="4">
    <source>
        <dbReference type="HAMAP-Rule" id="MF_00487"/>
    </source>
</evidence>
<dbReference type="EC" id="1.1.1.37" evidence="4"/>
<evidence type="ECO:0000256" key="1">
    <source>
        <dbReference type="ARBA" id="ARBA00022532"/>
    </source>
</evidence>
<feature type="binding site" evidence="4 6">
    <location>
        <position position="85"/>
    </location>
    <ligand>
        <name>substrate</name>
    </ligand>
</feature>
<dbReference type="SUPFAM" id="SSF51735">
    <property type="entry name" value="NAD(P)-binding Rossmann-fold domains"/>
    <property type="match status" value="1"/>
</dbReference>
<dbReference type="InterPro" id="IPR001557">
    <property type="entry name" value="L-lactate/malate_DH"/>
</dbReference>
<dbReference type="InterPro" id="IPR022383">
    <property type="entry name" value="Lactate/malate_DH_C"/>
</dbReference>